<sequence>MADKGPLLLFKYVTILQLKQQSSIPKPNIRNSNTTIKIPKESIHPRRNQPPIMKKLKPDVTPHDSASNCVHYSRNHQLKPDAKVADYRQKIEKQKHRLTIKNNSRNYSPNQIQTEPEKKKLRQIDYVPVKEINMSSVSHKRWCFETAKTPFVVKKKAIVSRSERGLCIKLASAFGRSYSSEATLLPKDNLILPKVVQDYCFGRSTLRRFQKFRASEYQMLLKTLLSNFLRKTKTSEEIPSSKTVAEHFQSTKGTDTRHAGLMTDRDNM</sequence>
<keyword evidence="3" id="KW-1185">Reference proteome</keyword>
<feature type="compositionally biased region" description="Basic and acidic residues" evidence="1">
    <location>
        <begin position="254"/>
        <end position="268"/>
    </location>
</feature>
<evidence type="ECO:0000256" key="1">
    <source>
        <dbReference type="SAM" id="MobiDB-lite"/>
    </source>
</evidence>
<gene>
    <name evidence="2" type="ORF">E3N88_22760</name>
</gene>
<dbReference type="Proteomes" id="UP000326396">
    <property type="component" value="Linkage Group LG2"/>
</dbReference>
<protein>
    <submittedName>
        <fullName evidence="2">Uncharacterized protein</fullName>
    </submittedName>
</protein>
<feature type="region of interest" description="Disordered" evidence="1">
    <location>
        <begin position="246"/>
        <end position="268"/>
    </location>
</feature>
<accession>A0A5N6NCE9</accession>
<organism evidence="2 3">
    <name type="scientific">Mikania micrantha</name>
    <name type="common">bitter vine</name>
    <dbReference type="NCBI Taxonomy" id="192012"/>
    <lineage>
        <taxon>Eukaryota</taxon>
        <taxon>Viridiplantae</taxon>
        <taxon>Streptophyta</taxon>
        <taxon>Embryophyta</taxon>
        <taxon>Tracheophyta</taxon>
        <taxon>Spermatophyta</taxon>
        <taxon>Magnoliopsida</taxon>
        <taxon>eudicotyledons</taxon>
        <taxon>Gunneridae</taxon>
        <taxon>Pentapetalae</taxon>
        <taxon>asterids</taxon>
        <taxon>campanulids</taxon>
        <taxon>Asterales</taxon>
        <taxon>Asteraceae</taxon>
        <taxon>Asteroideae</taxon>
        <taxon>Heliantheae alliance</taxon>
        <taxon>Eupatorieae</taxon>
        <taxon>Mikania</taxon>
    </lineage>
</organism>
<evidence type="ECO:0000313" key="2">
    <source>
        <dbReference type="EMBL" id="KAD4585159.1"/>
    </source>
</evidence>
<comment type="caution">
    <text evidence="2">The sequence shown here is derived from an EMBL/GenBank/DDBJ whole genome shotgun (WGS) entry which is preliminary data.</text>
</comment>
<proteinExistence type="predicted"/>
<dbReference type="AlphaFoldDB" id="A0A5N6NCE9"/>
<evidence type="ECO:0000313" key="3">
    <source>
        <dbReference type="Proteomes" id="UP000326396"/>
    </source>
</evidence>
<name>A0A5N6NCE9_9ASTR</name>
<reference evidence="2 3" key="1">
    <citation type="submission" date="2019-05" db="EMBL/GenBank/DDBJ databases">
        <title>Mikania micrantha, genome provides insights into the molecular mechanism of rapid growth.</title>
        <authorList>
            <person name="Liu B."/>
        </authorList>
    </citation>
    <scope>NUCLEOTIDE SEQUENCE [LARGE SCALE GENOMIC DNA]</scope>
    <source>
        <strain evidence="2">NLD-2019</strain>
        <tissue evidence="2">Leaf</tissue>
    </source>
</reference>
<dbReference type="EMBL" id="SZYD01000012">
    <property type="protein sequence ID" value="KAD4585159.1"/>
    <property type="molecule type" value="Genomic_DNA"/>
</dbReference>